<proteinExistence type="inferred from homology"/>
<dbReference type="Pfam" id="PF00792">
    <property type="entry name" value="PI3K_C2"/>
    <property type="match status" value="1"/>
</dbReference>
<dbReference type="InterPro" id="IPR002420">
    <property type="entry name" value="PI3K-type_C2_dom"/>
</dbReference>
<reference evidence="3" key="1">
    <citation type="submission" date="2023-05" db="EMBL/GenBank/DDBJ databases">
        <authorList>
            <person name="Stuckert A."/>
        </authorList>
    </citation>
    <scope>NUCLEOTIDE SEQUENCE</scope>
</reference>
<dbReference type="PROSITE" id="PS51547">
    <property type="entry name" value="C2_PI3K"/>
    <property type="match status" value="1"/>
</dbReference>
<organism evidence="3 4">
    <name type="scientific">Staurois parvus</name>
    <dbReference type="NCBI Taxonomy" id="386267"/>
    <lineage>
        <taxon>Eukaryota</taxon>
        <taxon>Metazoa</taxon>
        <taxon>Chordata</taxon>
        <taxon>Craniata</taxon>
        <taxon>Vertebrata</taxon>
        <taxon>Euteleostomi</taxon>
        <taxon>Amphibia</taxon>
        <taxon>Batrachia</taxon>
        <taxon>Anura</taxon>
        <taxon>Neobatrachia</taxon>
        <taxon>Ranoidea</taxon>
        <taxon>Ranidae</taxon>
        <taxon>Staurois</taxon>
    </lineage>
</organism>
<dbReference type="Proteomes" id="UP001162483">
    <property type="component" value="Unassembled WGS sequence"/>
</dbReference>
<feature type="domain" description="C2 PI3K-type" evidence="2">
    <location>
        <begin position="75"/>
        <end position="202"/>
    </location>
</feature>
<evidence type="ECO:0000313" key="4">
    <source>
        <dbReference type="Proteomes" id="UP001162483"/>
    </source>
</evidence>
<accession>A0ABN9H1C7</accession>
<comment type="caution">
    <text evidence="3">The sequence shown here is derived from an EMBL/GenBank/DDBJ whole genome shotgun (WGS) entry which is preliminary data.</text>
</comment>
<name>A0ABN9H1C7_9NEOB</name>
<gene>
    <name evidence="3" type="ORF">SPARVUS_LOCUS15235102</name>
</gene>
<comment type="similarity">
    <text evidence="1">Belongs to the PI3/PI4-kinase family.</text>
</comment>
<sequence>QRVSVPDITCGILSSVVCPDCVLSVAGIPHNESPLQESLQQLTSAVHKLLQLHFSSGTAALDPSNQRPLREARSSADHLQFTIFAAHGIPTGWVSSFEKYYIMCSLLCNGRDLFKPVQSKKVGTYKSFFYLVKWDELIIFPIQIAQLPLESILQLRLYGILNPNSGGSPDSNKQRKGPELLGQVSLPLFSFRRTLTYGTKLL</sequence>
<dbReference type="InterPro" id="IPR035892">
    <property type="entry name" value="C2_domain_sf"/>
</dbReference>
<evidence type="ECO:0000256" key="1">
    <source>
        <dbReference type="PROSITE-ProRule" id="PRU00880"/>
    </source>
</evidence>
<keyword evidence="4" id="KW-1185">Reference proteome</keyword>
<evidence type="ECO:0000259" key="2">
    <source>
        <dbReference type="PROSITE" id="PS51547"/>
    </source>
</evidence>
<feature type="non-terminal residue" evidence="3">
    <location>
        <position position="1"/>
    </location>
</feature>
<dbReference type="SUPFAM" id="SSF49562">
    <property type="entry name" value="C2 domain (Calcium/lipid-binding domain, CaLB)"/>
    <property type="match status" value="1"/>
</dbReference>
<dbReference type="CDD" id="cd04012">
    <property type="entry name" value="C2A_PI3K_class_II"/>
    <property type="match status" value="1"/>
</dbReference>
<protein>
    <recommendedName>
        <fullName evidence="2">C2 PI3K-type domain-containing protein</fullName>
    </recommendedName>
</protein>
<feature type="non-terminal residue" evidence="3">
    <location>
        <position position="202"/>
    </location>
</feature>
<dbReference type="EMBL" id="CATNWA010019872">
    <property type="protein sequence ID" value="CAI9615425.1"/>
    <property type="molecule type" value="Genomic_DNA"/>
</dbReference>
<dbReference type="SMART" id="SM00142">
    <property type="entry name" value="PI3K_C2"/>
    <property type="match status" value="1"/>
</dbReference>
<dbReference type="Gene3D" id="2.60.40.150">
    <property type="entry name" value="C2 domain"/>
    <property type="match status" value="1"/>
</dbReference>
<evidence type="ECO:0000313" key="3">
    <source>
        <dbReference type="EMBL" id="CAI9615425.1"/>
    </source>
</evidence>